<sequence length="419" mass="48155">MNVDSVVAILANTLYVIERKRISARRAFSYVCKRYGCGKALWDRELLFRLTLRFISSYYTLLYIVERSSGVKRYSHRLLARLFLYKWFLEEGERIDSKLRKSVKRDLHDVDSVLIDIEEPWARLSYPKWLFDKLAKVMPIDEAVDMLSAMNRRVVWVRINTLRIDVDKALHELEKNDIVYEAEKGIPFLVRIVKSRAPIRRLDLFKNGSIVVQDKASVLTVIALRPEPGMLIYDFAAAPGIKTSLIMQLTENRARVIAVDLSRRRLEVMRLLLQRYGVDVSRVDFVLGDSRFLSLSKCSDATLIDAPCSSSGALSKDPAIKVILRHSGIPKRMSEIQRSLLINALKYSERVTYATCSVLPDEGEEVIEYVLKKGVEHRLVDPAIPASRGYRAYSIWNSVRRTLPHIDNSEGFFIANLEK</sequence>
<keyword evidence="1 6" id="KW-0489">Methyltransferase</keyword>
<evidence type="ECO:0000256" key="1">
    <source>
        <dbReference type="ARBA" id="ARBA00022603"/>
    </source>
</evidence>
<feature type="domain" description="SAM-dependent MTase RsmB/NOP-type" evidence="5">
    <location>
        <begin position="145"/>
        <end position="419"/>
    </location>
</feature>
<gene>
    <name evidence="6" type="ORF">ENM66_05730</name>
</gene>
<dbReference type="Gene3D" id="3.40.50.150">
    <property type="entry name" value="Vaccinia Virus protein VP39"/>
    <property type="match status" value="1"/>
</dbReference>
<dbReference type="PANTHER" id="PTHR22807">
    <property type="entry name" value="NOP2 YEAST -RELATED NOL1/NOP2/FMU SUN DOMAIN-CONTAINING"/>
    <property type="match status" value="1"/>
</dbReference>
<dbReference type="InterPro" id="IPR054728">
    <property type="entry name" value="RsmB-like_ferredoxin"/>
</dbReference>
<dbReference type="PRINTS" id="PR02008">
    <property type="entry name" value="RCMTFAMILY"/>
</dbReference>
<evidence type="ECO:0000256" key="4">
    <source>
        <dbReference type="ARBA" id="ARBA00022884"/>
    </source>
</evidence>
<organism evidence="6">
    <name type="scientific">Ignisphaera aggregans</name>
    <dbReference type="NCBI Taxonomy" id="334771"/>
    <lineage>
        <taxon>Archaea</taxon>
        <taxon>Thermoproteota</taxon>
        <taxon>Thermoprotei</taxon>
        <taxon>Desulfurococcales</taxon>
        <taxon>Desulfurococcaceae</taxon>
        <taxon>Ignisphaera</taxon>
    </lineage>
</organism>
<dbReference type="PANTHER" id="PTHR22807:SF70">
    <property type="entry name" value="TRNA_RRNA CYTOSINE-C5-METHYLASE, NOL1_NOP2_SUN FAMILY, FUSED TO N-TERMINAL NUSB REGULATOR DOMAIN"/>
    <property type="match status" value="1"/>
</dbReference>
<evidence type="ECO:0000313" key="6">
    <source>
        <dbReference type="EMBL" id="HHQ50831.1"/>
    </source>
</evidence>
<protein>
    <submittedName>
        <fullName evidence="6">RsmB/NOP family class I SAM-dependent RNA methyltransferase</fullName>
    </submittedName>
</protein>
<keyword evidence="2 6" id="KW-0808">Transferase</keyword>
<keyword evidence="4" id="KW-0694">RNA-binding</keyword>
<dbReference type="InterPro" id="IPR029063">
    <property type="entry name" value="SAM-dependent_MTases_sf"/>
</dbReference>
<dbReference type="PROSITE" id="PS51686">
    <property type="entry name" value="SAM_MT_RSMB_NOP"/>
    <property type="match status" value="1"/>
</dbReference>
<proteinExistence type="predicted"/>
<name>A0A7J3Z827_9CREN</name>
<keyword evidence="3" id="KW-0949">S-adenosyl-L-methionine</keyword>
<accession>A0A7J3Z827</accession>
<dbReference type="AlphaFoldDB" id="A0A7J3Z827"/>
<dbReference type="EMBL" id="DRYQ01000086">
    <property type="protein sequence ID" value="HHQ50831.1"/>
    <property type="molecule type" value="Genomic_DNA"/>
</dbReference>
<dbReference type="GO" id="GO:0008173">
    <property type="term" value="F:RNA methyltransferase activity"/>
    <property type="evidence" value="ECO:0007669"/>
    <property type="project" value="InterPro"/>
</dbReference>
<dbReference type="InterPro" id="IPR001678">
    <property type="entry name" value="MeTrfase_RsmB-F_NOP2_dom"/>
</dbReference>
<dbReference type="GO" id="GO:0003723">
    <property type="term" value="F:RNA binding"/>
    <property type="evidence" value="ECO:0007669"/>
    <property type="project" value="UniProtKB-KW"/>
</dbReference>
<reference evidence="6" key="1">
    <citation type="journal article" date="2020" name="mSystems">
        <title>Genome- and Community-Level Interaction Insights into Carbon Utilization and Element Cycling Functions of Hydrothermarchaeota in Hydrothermal Sediment.</title>
        <authorList>
            <person name="Zhou Z."/>
            <person name="Liu Y."/>
            <person name="Xu W."/>
            <person name="Pan J."/>
            <person name="Luo Z.H."/>
            <person name="Li M."/>
        </authorList>
    </citation>
    <scope>NUCLEOTIDE SEQUENCE [LARGE SCALE GENOMIC DNA]</scope>
    <source>
        <strain evidence="6">SpSt-1105</strain>
    </source>
</reference>
<dbReference type="Pfam" id="PF22458">
    <property type="entry name" value="RsmF-B_ferredox"/>
    <property type="match status" value="1"/>
</dbReference>
<dbReference type="GO" id="GO:0001510">
    <property type="term" value="P:RNA methylation"/>
    <property type="evidence" value="ECO:0007669"/>
    <property type="project" value="InterPro"/>
</dbReference>
<dbReference type="InterPro" id="IPR023267">
    <property type="entry name" value="RCMT"/>
</dbReference>
<dbReference type="SUPFAM" id="SSF53335">
    <property type="entry name" value="S-adenosyl-L-methionine-dependent methyltransferases"/>
    <property type="match status" value="1"/>
</dbReference>
<evidence type="ECO:0000256" key="3">
    <source>
        <dbReference type="ARBA" id="ARBA00022691"/>
    </source>
</evidence>
<dbReference type="Pfam" id="PF01189">
    <property type="entry name" value="Methyltr_RsmB-F"/>
    <property type="match status" value="1"/>
</dbReference>
<dbReference type="InterPro" id="IPR049560">
    <property type="entry name" value="MeTrfase_RsmB-F_NOP2_cat"/>
</dbReference>
<evidence type="ECO:0000259" key="5">
    <source>
        <dbReference type="PROSITE" id="PS51686"/>
    </source>
</evidence>
<dbReference type="Gene3D" id="3.30.70.1170">
    <property type="entry name" value="Sun protein, domain 3"/>
    <property type="match status" value="1"/>
</dbReference>
<comment type="caution">
    <text evidence="6">The sequence shown here is derived from an EMBL/GenBank/DDBJ whole genome shotgun (WGS) entry which is preliminary data.</text>
</comment>
<evidence type="ECO:0000256" key="2">
    <source>
        <dbReference type="ARBA" id="ARBA00022679"/>
    </source>
</evidence>